<name>A0A0R3WU33_HYDTA</name>
<reference evidence="4" key="1">
    <citation type="submission" date="2017-02" db="UniProtKB">
        <authorList>
            <consortium name="WormBaseParasite"/>
        </authorList>
    </citation>
    <scope>IDENTIFICATION</scope>
</reference>
<evidence type="ECO:0000313" key="4">
    <source>
        <dbReference type="WBParaSite" id="TTAC_0000427301-mRNA-1"/>
    </source>
</evidence>
<dbReference type="AlphaFoldDB" id="A0A0R3WU33"/>
<evidence type="ECO:0000256" key="1">
    <source>
        <dbReference type="SAM" id="MobiDB-lite"/>
    </source>
</evidence>
<sequence length="194" mass="21196">MDLPDEAQFNVVALIQMVTRNFMQITNSMSDEEVLQLISQIAVAEMRLMEGLRLQLDSPIPLEAKAADGTSEGQENATTMSVEKRQKESVRRESQRNLASFRANFGHRNAVGISYMASRAIGELNAALTGAMELVATPHLAATTNEGGFMHFFKIATLPQLYEASAKLNKLSCASFSVLDLATLLDKCGTIVIQ</sequence>
<feature type="compositionally biased region" description="Polar residues" evidence="1">
    <location>
        <begin position="71"/>
        <end position="81"/>
    </location>
</feature>
<feature type="region of interest" description="Disordered" evidence="1">
    <location>
        <begin position="65"/>
        <end position="93"/>
    </location>
</feature>
<proteinExistence type="predicted"/>
<organism evidence="4">
    <name type="scientific">Hydatigena taeniaeformis</name>
    <name type="common">Feline tapeworm</name>
    <name type="synonym">Taenia taeniaeformis</name>
    <dbReference type="NCBI Taxonomy" id="6205"/>
    <lineage>
        <taxon>Eukaryota</taxon>
        <taxon>Metazoa</taxon>
        <taxon>Spiralia</taxon>
        <taxon>Lophotrochozoa</taxon>
        <taxon>Platyhelminthes</taxon>
        <taxon>Cestoda</taxon>
        <taxon>Eucestoda</taxon>
        <taxon>Cyclophyllidea</taxon>
        <taxon>Taeniidae</taxon>
        <taxon>Hydatigera</taxon>
    </lineage>
</organism>
<dbReference type="EMBL" id="UYWX01004027">
    <property type="protein sequence ID" value="VDM24545.1"/>
    <property type="molecule type" value="Genomic_DNA"/>
</dbReference>
<accession>A0A0R3WU33</accession>
<evidence type="ECO:0000313" key="3">
    <source>
        <dbReference type="Proteomes" id="UP000274429"/>
    </source>
</evidence>
<evidence type="ECO:0000313" key="2">
    <source>
        <dbReference type="EMBL" id="VDM24545.1"/>
    </source>
</evidence>
<dbReference type="Proteomes" id="UP000274429">
    <property type="component" value="Unassembled WGS sequence"/>
</dbReference>
<gene>
    <name evidence="2" type="ORF">TTAC_LOCUS4258</name>
</gene>
<feature type="compositionally biased region" description="Basic and acidic residues" evidence="1">
    <location>
        <begin position="82"/>
        <end position="93"/>
    </location>
</feature>
<protein>
    <submittedName>
        <fullName evidence="4">NR LBD domain-containing protein</fullName>
    </submittedName>
</protein>
<keyword evidence="3" id="KW-1185">Reference proteome</keyword>
<reference evidence="2 3" key="2">
    <citation type="submission" date="2018-11" db="EMBL/GenBank/DDBJ databases">
        <authorList>
            <consortium name="Pathogen Informatics"/>
        </authorList>
    </citation>
    <scope>NUCLEOTIDE SEQUENCE [LARGE SCALE GENOMIC DNA]</scope>
</reference>
<dbReference type="WBParaSite" id="TTAC_0000427301-mRNA-1">
    <property type="protein sequence ID" value="TTAC_0000427301-mRNA-1"/>
    <property type="gene ID" value="TTAC_0000427301"/>
</dbReference>